<dbReference type="NCBIfam" id="TIGR04183">
    <property type="entry name" value="Por_Secre_tail"/>
    <property type="match status" value="1"/>
</dbReference>
<gene>
    <name evidence="2" type="ORF">CVU82_03480</name>
</gene>
<dbReference type="SUPFAM" id="SSF82171">
    <property type="entry name" value="DPP6 N-terminal domain-like"/>
    <property type="match status" value="1"/>
</dbReference>
<evidence type="ECO:0000259" key="1">
    <source>
        <dbReference type="Pfam" id="PF18962"/>
    </source>
</evidence>
<accession>A0A2N2E8Q1</accession>
<feature type="domain" description="Secretion system C-terminal sorting" evidence="1">
    <location>
        <begin position="341"/>
        <end position="410"/>
    </location>
</feature>
<dbReference type="Pfam" id="PF18962">
    <property type="entry name" value="Por_Secre_tail"/>
    <property type="match status" value="1"/>
</dbReference>
<protein>
    <recommendedName>
        <fullName evidence="1">Secretion system C-terminal sorting domain-containing protein</fullName>
    </recommendedName>
</protein>
<dbReference type="InterPro" id="IPR026444">
    <property type="entry name" value="Secre_tail"/>
</dbReference>
<name>A0A2N2E8Q1_9BACT</name>
<proteinExistence type="predicted"/>
<reference evidence="2 3" key="1">
    <citation type="journal article" date="2017" name="ISME J.">
        <title>Potential for microbial H2 and metal transformations associated with novel bacteria and archaea in deep terrestrial subsurface sediments.</title>
        <authorList>
            <person name="Hernsdorf A.W."/>
            <person name="Amano Y."/>
            <person name="Miyakawa K."/>
            <person name="Ise K."/>
            <person name="Suzuki Y."/>
            <person name="Anantharaman K."/>
            <person name="Probst A."/>
            <person name="Burstein D."/>
            <person name="Thomas B.C."/>
            <person name="Banfield J.F."/>
        </authorList>
    </citation>
    <scope>NUCLEOTIDE SEQUENCE [LARGE SCALE GENOMIC DNA]</scope>
    <source>
        <strain evidence="2">HGW-Falkowbacteria-1</strain>
    </source>
</reference>
<organism evidence="2 3">
    <name type="scientific">Candidatus Falkowbacteria bacterium HGW-Falkowbacteria-1</name>
    <dbReference type="NCBI Taxonomy" id="2013768"/>
    <lineage>
        <taxon>Bacteria</taxon>
        <taxon>Candidatus Falkowiibacteriota</taxon>
    </lineage>
</organism>
<dbReference type="EMBL" id="PHAI01000003">
    <property type="protein sequence ID" value="PKM91091.1"/>
    <property type="molecule type" value="Genomic_DNA"/>
</dbReference>
<dbReference type="Proteomes" id="UP000233517">
    <property type="component" value="Unassembled WGS sequence"/>
</dbReference>
<sequence>MKKLVSFLFSILFGFSVFGQNFGLEMISHNQDYAGFNNLFLLDGKIWASTMSNGPIYFDGATWHYINQPISQGTGRIHGIKKADGTAFVAHHTSAKGYVWNNTITNFDFFATAMTFVAKSFVLAENKIYVCTHKRTNDDNKAHLYLWDGASSGAKIAERQDVSFMDMYVKSENNVLILSENAVSQDVLSENKLLRYNGSELVDLYSFDLDRGSVTRIWSNDKNIFFILTYGGDVYRWDDSSSQMTKIYSYTSEDHWMFNSGIICTNNENVFIYGESGVKHIKVSTGESDVLYMDWNEPKVLSGYYDKYSNRALFCNLGGALFELTGLTSVDQIDISSKMAVYPNPAVDRLSINFPVRGQKSVAIYNVIGAQIMSSNFFEDNSEVDISALPTGMYILKVNTSEGIASKKFIKK</sequence>
<dbReference type="AlphaFoldDB" id="A0A2N2E8Q1"/>
<evidence type="ECO:0000313" key="2">
    <source>
        <dbReference type="EMBL" id="PKM91091.1"/>
    </source>
</evidence>
<comment type="caution">
    <text evidence="2">The sequence shown here is derived from an EMBL/GenBank/DDBJ whole genome shotgun (WGS) entry which is preliminary data.</text>
</comment>
<evidence type="ECO:0000313" key="3">
    <source>
        <dbReference type="Proteomes" id="UP000233517"/>
    </source>
</evidence>